<dbReference type="EMBL" id="FNJN01000003">
    <property type="protein sequence ID" value="SDP00541.1"/>
    <property type="molecule type" value="Genomic_DNA"/>
</dbReference>
<proteinExistence type="predicted"/>
<name>A0A1H0P6G1_MICTS</name>
<keyword evidence="1" id="KW-0472">Membrane</keyword>
<dbReference type="Proteomes" id="UP000186456">
    <property type="component" value="Unassembled WGS sequence"/>
</dbReference>
<reference evidence="2 3" key="1">
    <citation type="submission" date="2016-10" db="EMBL/GenBank/DDBJ databases">
        <authorList>
            <person name="de Groot N.N."/>
        </authorList>
    </citation>
    <scope>NUCLEOTIDE SEQUENCE [LARGE SCALE GENOMIC DNA]</scope>
    <source>
        <strain evidence="2 3">StLB037</strain>
    </source>
</reference>
<protein>
    <submittedName>
        <fullName evidence="2">Uncharacterized protein</fullName>
    </submittedName>
</protein>
<evidence type="ECO:0000313" key="2">
    <source>
        <dbReference type="EMBL" id="SDP00541.1"/>
    </source>
</evidence>
<evidence type="ECO:0000256" key="1">
    <source>
        <dbReference type="SAM" id="Phobius"/>
    </source>
</evidence>
<accession>A0A1H0P6G1</accession>
<gene>
    <name evidence="2" type="ORF">SAMN04487788_1784</name>
</gene>
<keyword evidence="1" id="KW-0812">Transmembrane</keyword>
<evidence type="ECO:0000313" key="3">
    <source>
        <dbReference type="Proteomes" id="UP000186456"/>
    </source>
</evidence>
<dbReference type="AlphaFoldDB" id="A0A1H0P6G1"/>
<dbReference type="RefSeq" id="WP_056230874.1">
    <property type="nucleotide sequence ID" value="NZ_FNJN01000003.1"/>
</dbReference>
<keyword evidence="1" id="KW-1133">Transmembrane helix</keyword>
<organism evidence="2 3">
    <name type="scientific">Microbacterium testaceum (strain StLB037)</name>
    <dbReference type="NCBI Taxonomy" id="979556"/>
    <lineage>
        <taxon>Bacteria</taxon>
        <taxon>Bacillati</taxon>
        <taxon>Actinomycetota</taxon>
        <taxon>Actinomycetes</taxon>
        <taxon>Micrococcales</taxon>
        <taxon>Microbacteriaceae</taxon>
        <taxon>Microbacterium</taxon>
    </lineage>
</organism>
<feature type="transmembrane region" description="Helical" evidence="1">
    <location>
        <begin position="20"/>
        <end position="41"/>
    </location>
</feature>
<sequence length="108" mass="10975">MITPLESAGASGWLGTEAGSILLVFVVGLAATLIIVGLYALGIRFFAVGAPDVRVPDGDDPEGPTAVVAPRETPRPLPATMAGLVCFAGVAAAVVYGIYLVIPLFHGK</sequence>
<feature type="transmembrane region" description="Helical" evidence="1">
    <location>
        <begin position="81"/>
        <end position="102"/>
    </location>
</feature>